<evidence type="ECO:0000313" key="1">
    <source>
        <dbReference type="EMBL" id="GLJ57802.1"/>
    </source>
</evidence>
<dbReference type="EMBL" id="BSEH01000707">
    <property type="protein sequence ID" value="GLJ59137.1"/>
    <property type="molecule type" value="Genomic_DNA"/>
</dbReference>
<dbReference type="EMBL" id="BSEH01000190">
    <property type="protein sequence ID" value="GLJ57802.1"/>
    <property type="molecule type" value="Genomic_DNA"/>
</dbReference>
<reference evidence="2" key="1">
    <citation type="submission" date="2022-12" db="EMBL/GenBank/DDBJ databases">
        <title>Chromosome-Level Genome Assembly of Japanese Cedar (Cryptomeriajaponica D. Don).</title>
        <authorList>
            <person name="Fujino T."/>
            <person name="Yamaguchi K."/>
            <person name="Yokoyama T."/>
            <person name="Hamanaka T."/>
            <person name="Harazono Y."/>
            <person name="Kamada H."/>
            <person name="Kobayashi W."/>
            <person name="Ujino-Ihara T."/>
            <person name="Uchiyama K."/>
            <person name="Matsumoto A."/>
            <person name="Izuno A."/>
            <person name="Tsumura Y."/>
            <person name="Toyoda A."/>
            <person name="Shigenobu S."/>
            <person name="Moriguchi Y."/>
            <person name="Ueno S."/>
            <person name="Kasahara M."/>
        </authorList>
    </citation>
    <scope>NUCLEOTIDE SEQUENCE</scope>
</reference>
<evidence type="ECO:0000313" key="3">
    <source>
        <dbReference type="Proteomes" id="UP001234787"/>
    </source>
</evidence>
<sequence>MPSIDRGIIAKKVPTTRNPRVPRLAPSVKGSKRPLRTVLAGQISLAPSRDRGALELGFQVTQFDGLDGMGRVGLNIRIRELGFEFMRLMDGLIVVSAASIETHYYAEVGCAIDLVLLLDLLLELDPPPTALRRVGGTDASGTSTGRVLHLDLEAMGYGTRTSTGGKTGPLSPDAKA</sequence>
<keyword evidence="3" id="KW-1185">Reference proteome</keyword>
<evidence type="ECO:0000313" key="2">
    <source>
        <dbReference type="EMBL" id="GLJ59137.1"/>
    </source>
</evidence>
<gene>
    <name evidence="1" type="ORF">SUGI_1373620</name>
    <name evidence="2" type="ORF">SUGI_1493950</name>
</gene>
<proteinExistence type="predicted"/>
<comment type="caution">
    <text evidence="2">The sequence shown here is derived from an EMBL/GenBank/DDBJ whole genome shotgun (WGS) entry which is preliminary data.</text>
</comment>
<protein>
    <submittedName>
        <fullName evidence="2">Uncharacterized protein</fullName>
    </submittedName>
</protein>
<organism evidence="2 3">
    <name type="scientific">Cryptomeria japonica</name>
    <name type="common">Japanese cedar</name>
    <name type="synonym">Cupressus japonica</name>
    <dbReference type="NCBI Taxonomy" id="3369"/>
    <lineage>
        <taxon>Eukaryota</taxon>
        <taxon>Viridiplantae</taxon>
        <taxon>Streptophyta</taxon>
        <taxon>Embryophyta</taxon>
        <taxon>Tracheophyta</taxon>
        <taxon>Spermatophyta</taxon>
        <taxon>Pinopsida</taxon>
        <taxon>Pinidae</taxon>
        <taxon>Conifers II</taxon>
        <taxon>Cupressales</taxon>
        <taxon>Cupressaceae</taxon>
        <taxon>Cryptomeria</taxon>
    </lineage>
</organism>
<accession>A0AAD3RPV8</accession>
<dbReference type="AlphaFoldDB" id="A0AAD3RPV8"/>
<dbReference type="Proteomes" id="UP001234787">
    <property type="component" value="Unassembled WGS sequence"/>
</dbReference>
<name>A0AAD3RPV8_CRYJA</name>